<keyword evidence="2" id="KW-1185">Reference proteome</keyword>
<evidence type="ECO:0000313" key="1">
    <source>
        <dbReference type="EMBL" id="KAJ8888642.1"/>
    </source>
</evidence>
<dbReference type="Proteomes" id="UP001159363">
    <property type="component" value="Chromosome 3"/>
</dbReference>
<proteinExistence type="predicted"/>
<dbReference type="EMBL" id="JARBHB010000003">
    <property type="protein sequence ID" value="KAJ8888642.1"/>
    <property type="molecule type" value="Genomic_DNA"/>
</dbReference>
<name>A0ABQ9HW81_9NEOP</name>
<sequence length="102" mass="11662">MHILVLRWETKIRHSLVTVYVSYVLKNCVSGHKERNNIFILECQRYGQSQDHSDDVQGDIYIKVILYPNLQSAICPVFHGPGIPVPSPPDNLDDVCEELETL</sequence>
<accession>A0ABQ9HW81</accession>
<reference evidence="1 2" key="1">
    <citation type="submission" date="2023-02" db="EMBL/GenBank/DDBJ databases">
        <title>LHISI_Scaffold_Assembly.</title>
        <authorList>
            <person name="Stuart O.P."/>
            <person name="Cleave R."/>
            <person name="Magrath M.J.L."/>
            <person name="Mikheyev A.S."/>
        </authorList>
    </citation>
    <scope>NUCLEOTIDE SEQUENCE [LARGE SCALE GENOMIC DNA]</scope>
    <source>
        <strain evidence="1">Daus_M_001</strain>
        <tissue evidence="1">Leg muscle</tissue>
    </source>
</reference>
<gene>
    <name evidence="1" type="ORF">PR048_008134</name>
</gene>
<organism evidence="1 2">
    <name type="scientific">Dryococelus australis</name>
    <dbReference type="NCBI Taxonomy" id="614101"/>
    <lineage>
        <taxon>Eukaryota</taxon>
        <taxon>Metazoa</taxon>
        <taxon>Ecdysozoa</taxon>
        <taxon>Arthropoda</taxon>
        <taxon>Hexapoda</taxon>
        <taxon>Insecta</taxon>
        <taxon>Pterygota</taxon>
        <taxon>Neoptera</taxon>
        <taxon>Polyneoptera</taxon>
        <taxon>Phasmatodea</taxon>
        <taxon>Verophasmatodea</taxon>
        <taxon>Anareolatae</taxon>
        <taxon>Phasmatidae</taxon>
        <taxon>Eurycanthinae</taxon>
        <taxon>Dryococelus</taxon>
    </lineage>
</organism>
<comment type="caution">
    <text evidence="1">The sequence shown here is derived from an EMBL/GenBank/DDBJ whole genome shotgun (WGS) entry which is preliminary data.</text>
</comment>
<protein>
    <submittedName>
        <fullName evidence="1">Uncharacterized protein</fullName>
    </submittedName>
</protein>
<evidence type="ECO:0000313" key="2">
    <source>
        <dbReference type="Proteomes" id="UP001159363"/>
    </source>
</evidence>